<dbReference type="InterPro" id="IPR049730">
    <property type="entry name" value="SNF2/RAD54-like_C"/>
</dbReference>
<dbReference type="CDD" id="cd16449">
    <property type="entry name" value="RING-HC"/>
    <property type="match status" value="1"/>
</dbReference>
<keyword evidence="5" id="KW-0067">ATP-binding</keyword>
<dbReference type="PROSITE" id="PS51192">
    <property type="entry name" value="HELICASE_ATP_BIND_1"/>
    <property type="match status" value="1"/>
</dbReference>
<dbReference type="AlphaFoldDB" id="A0A9P4HBS7"/>
<evidence type="ECO:0000259" key="10">
    <source>
        <dbReference type="PROSITE" id="PS51194"/>
    </source>
</evidence>
<evidence type="ECO:0000256" key="1">
    <source>
        <dbReference type="ARBA" id="ARBA00007025"/>
    </source>
</evidence>
<keyword evidence="6" id="KW-0479">Metal-binding</keyword>
<feature type="domain" description="RING-type" evidence="8">
    <location>
        <begin position="701"/>
        <end position="751"/>
    </location>
</feature>
<dbReference type="Gene3D" id="3.30.40.10">
    <property type="entry name" value="Zinc/RING finger domain, C3HC4 (zinc finger)"/>
    <property type="match status" value="1"/>
</dbReference>
<dbReference type="InterPro" id="IPR027417">
    <property type="entry name" value="P-loop_NTPase"/>
</dbReference>
<dbReference type="Gene3D" id="3.40.50.10810">
    <property type="entry name" value="Tandem AAA-ATPase domain"/>
    <property type="match status" value="1"/>
</dbReference>
<dbReference type="GO" id="GO:0005524">
    <property type="term" value="F:ATP binding"/>
    <property type="evidence" value="ECO:0007669"/>
    <property type="project" value="UniProtKB-KW"/>
</dbReference>
<feature type="domain" description="Helicase C-terminal" evidence="10">
    <location>
        <begin position="899"/>
        <end position="1061"/>
    </location>
</feature>
<evidence type="ECO:0000256" key="2">
    <source>
        <dbReference type="ARBA" id="ARBA00022741"/>
    </source>
</evidence>
<proteinExistence type="inferred from homology"/>
<keyword evidence="2" id="KW-0547">Nucleotide-binding</keyword>
<evidence type="ECO:0000256" key="5">
    <source>
        <dbReference type="ARBA" id="ARBA00022840"/>
    </source>
</evidence>
<feature type="compositionally biased region" description="Polar residues" evidence="7">
    <location>
        <begin position="89"/>
        <end position="102"/>
    </location>
</feature>
<dbReference type="GO" id="GO:0016787">
    <property type="term" value="F:hydrolase activity"/>
    <property type="evidence" value="ECO:0007669"/>
    <property type="project" value="UniProtKB-KW"/>
</dbReference>
<dbReference type="Pfam" id="PF13920">
    <property type="entry name" value="zf-C3HC4_3"/>
    <property type="match status" value="1"/>
</dbReference>
<dbReference type="SMART" id="SM00490">
    <property type="entry name" value="HELICc"/>
    <property type="match status" value="1"/>
</dbReference>
<evidence type="ECO:0000256" key="3">
    <source>
        <dbReference type="ARBA" id="ARBA00022801"/>
    </source>
</evidence>
<dbReference type="CDD" id="cd18793">
    <property type="entry name" value="SF2_C_SNF"/>
    <property type="match status" value="1"/>
</dbReference>
<dbReference type="InterPro" id="IPR038718">
    <property type="entry name" value="SNF2-like_sf"/>
</dbReference>
<keyword evidence="6" id="KW-0862">Zinc</keyword>
<dbReference type="PANTHER" id="PTHR45626">
    <property type="entry name" value="TRANSCRIPTION TERMINATION FACTOR 2-RELATED"/>
    <property type="match status" value="1"/>
</dbReference>
<dbReference type="InterPro" id="IPR000330">
    <property type="entry name" value="SNF2_N"/>
</dbReference>
<feature type="region of interest" description="Disordered" evidence="7">
    <location>
        <begin position="248"/>
        <end position="269"/>
    </location>
</feature>
<dbReference type="InterPro" id="IPR013083">
    <property type="entry name" value="Znf_RING/FYVE/PHD"/>
</dbReference>
<dbReference type="InterPro" id="IPR001650">
    <property type="entry name" value="Helicase_C-like"/>
</dbReference>
<protein>
    <submittedName>
        <fullName evidence="11">Uncharacterized protein</fullName>
    </submittedName>
</protein>
<feature type="compositionally biased region" description="Acidic residues" evidence="7">
    <location>
        <begin position="815"/>
        <end position="828"/>
    </location>
</feature>
<reference evidence="11" key="1">
    <citation type="journal article" date="2020" name="Stud. Mycol.">
        <title>101 Dothideomycetes genomes: a test case for predicting lifestyles and emergence of pathogens.</title>
        <authorList>
            <person name="Haridas S."/>
            <person name="Albert R."/>
            <person name="Binder M."/>
            <person name="Bloem J."/>
            <person name="Labutti K."/>
            <person name="Salamov A."/>
            <person name="Andreopoulos B."/>
            <person name="Baker S."/>
            <person name="Barry K."/>
            <person name="Bills G."/>
            <person name="Bluhm B."/>
            <person name="Cannon C."/>
            <person name="Castanera R."/>
            <person name="Culley D."/>
            <person name="Daum C."/>
            <person name="Ezra D."/>
            <person name="Gonzalez J."/>
            <person name="Henrissat B."/>
            <person name="Kuo A."/>
            <person name="Liang C."/>
            <person name="Lipzen A."/>
            <person name="Lutzoni F."/>
            <person name="Magnuson J."/>
            <person name="Mondo S."/>
            <person name="Nolan M."/>
            <person name="Ohm R."/>
            <person name="Pangilinan J."/>
            <person name="Park H.-J."/>
            <person name="Ramirez L."/>
            <person name="Alfaro M."/>
            <person name="Sun H."/>
            <person name="Tritt A."/>
            <person name="Yoshinaga Y."/>
            <person name="Zwiers L.-H."/>
            <person name="Turgeon B."/>
            <person name="Goodwin S."/>
            <person name="Spatafora J."/>
            <person name="Crous P."/>
            <person name="Grigoriev I."/>
        </authorList>
    </citation>
    <scope>NUCLEOTIDE SEQUENCE</scope>
    <source>
        <strain evidence="11">CBS 110217</strain>
    </source>
</reference>
<feature type="compositionally biased region" description="Pro residues" evidence="7">
    <location>
        <begin position="248"/>
        <end position="259"/>
    </location>
</feature>
<dbReference type="InterPro" id="IPR050628">
    <property type="entry name" value="SNF2_RAD54_helicase_TF"/>
</dbReference>
<feature type="region of interest" description="Disordered" evidence="7">
    <location>
        <begin position="89"/>
        <end position="164"/>
    </location>
</feature>
<dbReference type="SUPFAM" id="SSF57850">
    <property type="entry name" value="RING/U-box"/>
    <property type="match status" value="1"/>
</dbReference>
<dbReference type="CDD" id="cd18008">
    <property type="entry name" value="DEXDc_SHPRH-like"/>
    <property type="match status" value="1"/>
</dbReference>
<dbReference type="SMART" id="SM00184">
    <property type="entry name" value="RING"/>
    <property type="match status" value="1"/>
</dbReference>
<sequence>MDSNRPFETSGQPSENVVTEELLRSNIALMTGILATMLPTHPDATSYQATIADFRKKLASLQRAGSSNMGAILQPSPYMTVPTNGYTASTNGAEYATPSQKRSLGPADGPEPKRISANPSPRTPGTPESWVEVPSAPSAERQHQWSLPHRSAEASNSGGGFMNAGNPSPYVDLTISDPPSPVRGQDPFVDVRHAFRGGFRDDGARTTPADAFNQESMSQEELAQFLITPTLANGGYAFQHHQQYRAPALPPIPQLPHQPQPAAFGLPDRDVPWLPGPQRPGWLGPDSDDEAYGHFPLDATEAESIEKMLESIEQHGDENEIDGREQTPRIMQSNLMEYQKIGLTWLVKKEDGPTKGGILADEMGLGKTVQALALICARPSQDPILKTTLIIAPVALMRQWEKEIGVHVQNRYKLSTFVYWGNGKNANYDKLRRYDVVLTTFGILTSEYKQKESRRESMLYERELNDPSFQRRGRDTLALLGPCCMWYRIIIDEAHNIKNRNAISSKACADLQARYRLCLTGTPMMNSIDELYPLLRFLRVDRYNEWPRFSQDIAKPAKNQHPDTRKQAIKRVQVLLKAVMLRRQKTSVVDGKPILNLPAKHTALDNVEFSDDELELYKALETKSQIQFNKYLKQNSVSANYACILVLLLRLRQACCHPHLIKDLSQPATEGIAEYDLLERARHLTDDVVMRLMEYDSGSECPICYEADPNPTIIIPCGHTSCGACVQKLIDPARPGREADESNKPRCPSCRGELQAKLITDYKHFCKVFCPDRLSPEDRIEEQEDDDSDSEAEDIEDDDGHDVDDKGNLAGFVVSDEEDDGFEAEHDDAETHSGDATGPTRKPKKKSKRSNSKRKSRARAGPKKTLAQLKKDSLRNKAAKKKYLRRLEKTYEPSAKIIKTMELLADVRRNDPTEKTLIFSQFTSLLDLVEVPLTQQHYRYQRYDGSMTMDDRAAAVEAFMESEDNIMLVSLKAGNAGLNLWRASQVIMLDPFWNPFVEEQAVDRAHRMPQKREVTVHRVLVPETVEDRICALQDKKREIIGQALDEAASKSLTRLGVRELKYLFGLG</sequence>
<feature type="domain" description="Helicase ATP-binding" evidence="9">
    <location>
        <begin position="348"/>
        <end position="541"/>
    </location>
</feature>
<dbReference type="GO" id="GO:0008270">
    <property type="term" value="F:zinc ion binding"/>
    <property type="evidence" value="ECO:0007669"/>
    <property type="project" value="UniProtKB-KW"/>
</dbReference>
<evidence type="ECO:0000313" key="11">
    <source>
        <dbReference type="EMBL" id="KAF2030487.1"/>
    </source>
</evidence>
<evidence type="ECO:0000259" key="8">
    <source>
        <dbReference type="PROSITE" id="PS50089"/>
    </source>
</evidence>
<gene>
    <name evidence="11" type="ORF">EK21DRAFT_88811</name>
</gene>
<evidence type="ECO:0000256" key="4">
    <source>
        <dbReference type="ARBA" id="ARBA00022806"/>
    </source>
</evidence>
<dbReference type="PANTHER" id="PTHR45626:SF16">
    <property type="entry name" value="ATP-DEPENDENT HELICASE ULS1"/>
    <property type="match status" value="1"/>
</dbReference>
<dbReference type="GO" id="GO:0004386">
    <property type="term" value="F:helicase activity"/>
    <property type="evidence" value="ECO:0007669"/>
    <property type="project" value="UniProtKB-KW"/>
</dbReference>
<dbReference type="GO" id="GO:0000724">
    <property type="term" value="P:double-strand break repair via homologous recombination"/>
    <property type="evidence" value="ECO:0007669"/>
    <property type="project" value="TreeGrafter"/>
</dbReference>
<keyword evidence="12" id="KW-1185">Reference proteome</keyword>
<organism evidence="11 12">
    <name type="scientific">Setomelanomma holmii</name>
    <dbReference type="NCBI Taxonomy" id="210430"/>
    <lineage>
        <taxon>Eukaryota</taxon>
        <taxon>Fungi</taxon>
        <taxon>Dikarya</taxon>
        <taxon>Ascomycota</taxon>
        <taxon>Pezizomycotina</taxon>
        <taxon>Dothideomycetes</taxon>
        <taxon>Pleosporomycetidae</taxon>
        <taxon>Pleosporales</taxon>
        <taxon>Pleosporineae</taxon>
        <taxon>Phaeosphaeriaceae</taxon>
        <taxon>Setomelanomma</taxon>
    </lineage>
</organism>
<dbReference type="SUPFAM" id="SSF52540">
    <property type="entry name" value="P-loop containing nucleoside triphosphate hydrolases"/>
    <property type="match status" value="2"/>
</dbReference>
<dbReference type="EMBL" id="ML978189">
    <property type="protein sequence ID" value="KAF2030487.1"/>
    <property type="molecule type" value="Genomic_DNA"/>
</dbReference>
<dbReference type="OrthoDB" id="423559at2759"/>
<dbReference type="PROSITE" id="PS50089">
    <property type="entry name" value="ZF_RING_2"/>
    <property type="match status" value="1"/>
</dbReference>
<dbReference type="InterPro" id="IPR014001">
    <property type="entry name" value="Helicase_ATP-bd"/>
</dbReference>
<comment type="caution">
    <text evidence="11">The sequence shown here is derived from an EMBL/GenBank/DDBJ whole genome shotgun (WGS) entry which is preliminary data.</text>
</comment>
<dbReference type="SMART" id="SM00487">
    <property type="entry name" value="DEXDc"/>
    <property type="match status" value="1"/>
</dbReference>
<evidence type="ECO:0000256" key="7">
    <source>
        <dbReference type="SAM" id="MobiDB-lite"/>
    </source>
</evidence>
<evidence type="ECO:0000259" key="9">
    <source>
        <dbReference type="PROSITE" id="PS51192"/>
    </source>
</evidence>
<dbReference type="InterPro" id="IPR001841">
    <property type="entry name" value="Znf_RING"/>
</dbReference>
<accession>A0A9P4HBS7</accession>
<keyword evidence="4" id="KW-0347">Helicase</keyword>
<feature type="compositionally biased region" description="Basic residues" evidence="7">
    <location>
        <begin position="841"/>
        <end position="862"/>
    </location>
</feature>
<dbReference type="Gene3D" id="3.40.50.300">
    <property type="entry name" value="P-loop containing nucleotide triphosphate hydrolases"/>
    <property type="match status" value="1"/>
</dbReference>
<dbReference type="GO" id="GO:0005634">
    <property type="term" value="C:nucleus"/>
    <property type="evidence" value="ECO:0007669"/>
    <property type="project" value="TreeGrafter"/>
</dbReference>
<feature type="compositionally biased region" description="Acidic residues" evidence="7">
    <location>
        <begin position="779"/>
        <end position="802"/>
    </location>
</feature>
<dbReference type="Pfam" id="PF00176">
    <property type="entry name" value="SNF2-rel_dom"/>
    <property type="match status" value="1"/>
</dbReference>
<name>A0A9P4HBS7_9PLEO</name>
<feature type="region of interest" description="Disordered" evidence="7">
    <location>
        <begin position="777"/>
        <end position="872"/>
    </location>
</feature>
<dbReference type="PROSITE" id="PS51194">
    <property type="entry name" value="HELICASE_CTER"/>
    <property type="match status" value="1"/>
</dbReference>
<keyword evidence="6" id="KW-0863">Zinc-finger</keyword>
<evidence type="ECO:0000313" key="12">
    <source>
        <dbReference type="Proteomes" id="UP000799777"/>
    </source>
</evidence>
<keyword evidence="3" id="KW-0378">Hydrolase</keyword>
<dbReference type="GO" id="GO:0005737">
    <property type="term" value="C:cytoplasm"/>
    <property type="evidence" value="ECO:0007669"/>
    <property type="project" value="TreeGrafter"/>
</dbReference>
<dbReference type="Proteomes" id="UP000799777">
    <property type="component" value="Unassembled WGS sequence"/>
</dbReference>
<dbReference type="Pfam" id="PF00271">
    <property type="entry name" value="Helicase_C"/>
    <property type="match status" value="1"/>
</dbReference>
<comment type="similarity">
    <text evidence="1">Belongs to the SNF2/RAD54 helicase family.</text>
</comment>
<evidence type="ECO:0000256" key="6">
    <source>
        <dbReference type="PROSITE-ProRule" id="PRU00175"/>
    </source>
</evidence>
<dbReference type="GO" id="GO:0008094">
    <property type="term" value="F:ATP-dependent activity, acting on DNA"/>
    <property type="evidence" value="ECO:0007669"/>
    <property type="project" value="TreeGrafter"/>
</dbReference>